<proteinExistence type="inferred from homology"/>
<dbReference type="HAMAP" id="MF_00945_A">
    <property type="entry name" value="NusA_A"/>
    <property type="match status" value="1"/>
</dbReference>
<dbReference type="RefSeq" id="WP_091938129.1">
    <property type="nucleotide sequence ID" value="NZ_FOUJ01000008.1"/>
</dbReference>
<evidence type="ECO:0000256" key="5">
    <source>
        <dbReference type="ARBA" id="ARBA00023163"/>
    </source>
</evidence>
<dbReference type="NCBIfam" id="TIGR01952">
    <property type="entry name" value="nusA_arch"/>
    <property type="match status" value="1"/>
</dbReference>
<dbReference type="GO" id="GO:0031564">
    <property type="term" value="P:transcription antitermination"/>
    <property type="evidence" value="ECO:0007669"/>
    <property type="project" value="InterPro"/>
</dbReference>
<feature type="domain" description="KH type-2" evidence="7">
    <location>
        <begin position="13"/>
        <end position="86"/>
    </location>
</feature>
<dbReference type="Pfam" id="PF07650">
    <property type="entry name" value="KH_2"/>
    <property type="match status" value="1"/>
</dbReference>
<keyword evidence="4 6" id="KW-0805">Transcription regulation</keyword>
<dbReference type="PANTHER" id="PTHR22648">
    <property type="entry name" value="TRANSCRIPTION TERMINATION FACTOR NUSA"/>
    <property type="match status" value="1"/>
</dbReference>
<dbReference type="SUPFAM" id="SSF54814">
    <property type="entry name" value="Prokaryotic type KH domain (KH-domain type II)"/>
    <property type="match status" value="2"/>
</dbReference>
<evidence type="ECO:0000259" key="7">
    <source>
        <dbReference type="Pfam" id="PF07650"/>
    </source>
</evidence>
<evidence type="ECO:0000313" key="9">
    <source>
        <dbReference type="Proteomes" id="UP000198535"/>
    </source>
</evidence>
<comment type="subcellular location">
    <subcellularLocation>
        <location evidence="6">Cytoplasm</location>
    </subcellularLocation>
</comment>
<dbReference type="EMBL" id="FOUJ01000008">
    <property type="protein sequence ID" value="SFM92234.1"/>
    <property type="molecule type" value="Genomic_DNA"/>
</dbReference>
<evidence type="ECO:0000256" key="1">
    <source>
        <dbReference type="ARBA" id="ARBA00022472"/>
    </source>
</evidence>
<dbReference type="STRING" id="487685.SAMN04488696_2871"/>
<dbReference type="OrthoDB" id="4116at2157"/>
<dbReference type="InterPro" id="IPR030842">
    <property type="entry name" value="TF_NusA_bacterial"/>
</dbReference>
<comment type="similarity">
    <text evidence="6">Belongs to the NusA family.</text>
</comment>
<dbReference type="AlphaFoldDB" id="A0A1I4UTD8"/>
<dbReference type="InterPro" id="IPR015946">
    <property type="entry name" value="KH_dom-like_a/b"/>
</dbReference>
<dbReference type="Gene3D" id="3.30.300.20">
    <property type="match status" value="2"/>
</dbReference>
<evidence type="ECO:0000256" key="3">
    <source>
        <dbReference type="ARBA" id="ARBA00022884"/>
    </source>
</evidence>
<keyword evidence="5 6" id="KW-0804">Transcription</keyword>
<evidence type="ECO:0000256" key="6">
    <source>
        <dbReference type="HAMAP-Rule" id="MF_00945"/>
    </source>
</evidence>
<name>A0A1I4UTD8_9EURY</name>
<dbReference type="GO" id="GO:0005829">
    <property type="term" value="C:cytosol"/>
    <property type="evidence" value="ECO:0007669"/>
    <property type="project" value="TreeGrafter"/>
</dbReference>
<keyword evidence="3" id="KW-0694">RNA-binding</keyword>
<keyword evidence="1 6" id="KW-0806">Transcription termination</keyword>
<keyword evidence="2 6" id="KW-0963">Cytoplasm</keyword>
<organism evidence="8 9">
    <name type="scientific">Methanolobus profundi</name>
    <dbReference type="NCBI Taxonomy" id="487685"/>
    <lineage>
        <taxon>Archaea</taxon>
        <taxon>Methanobacteriati</taxon>
        <taxon>Methanobacteriota</taxon>
        <taxon>Stenosarchaea group</taxon>
        <taxon>Methanomicrobia</taxon>
        <taxon>Methanosarcinales</taxon>
        <taxon>Methanosarcinaceae</taxon>
        <taxon>Methanolobus</taxon>
    </lineage>
</organism>
<evidence type="ECO:0000313" key="8">
    <source>
        <dbReference type="EMBL" id="SFM92234.1"/>
    </source>
</evidence>
<dbReference type="InterPro" id="IPR004044">
    <property type="entry name" value="KH_dom_type_2"/>
</dbReference>
<comment type="function">
    <text evidence="6">Participates in transcription termination.</text>
</comment>
<evidence type="ECO:0000256" key="4">
    <source>
        <dbReference type="ARBA" id="ARBA00023015"/>
    </source>
</evidence>
<dbReference type="Proteomes" id="UP000198535">
    <property type="component" value="Unassembled WGS sequence"/>
</dbReference>
<dbReference type="GO" id="GO:0006353">
    <property type="term" value="P:DNA-templated transcription termination"/>
    <property type="evidence" value="ECO:0007669"/>
    <property type="project" value="UniProtKB-UniRule"/>
</dbReference>
<keyword evidence="9" id="KW-1185">Reference proteome</keyword>
<dbReference type="FunFam" id="3.30.300.20:FF:000024">
    <property type="entry name" value="Probable transcription termination protein NusA"/>
    <property type="match status" value="1"/>
</dbReference>
<sequence length="141" mass="15654">MGEIKLSTEGIRYIALFEKLTGATVKDCIIDDGRIIYVIKAGDMGAAIGKKGDHINRMKKTVDKQIDLVEYSDEPVAFVKNAFSPVSVRSVNITSRNNKRLAYVEVSNKDKGLAIGRNGKNIEKVKLVAKRHHDIDDVILQ</sequence>
<evidence type="ECO:0000256" key="2">
    <source>
        <dbReference type="ARBA" id="ARBA00022490"/>
    </source>
</evidence>
<reference evidence="9" key="1">
    <citation type="submission" date="2016-10" db="EMBL/GenBank/DDBJ databases">
        <authorList>
            <person name="Varghese N."/>
            <person name="Submissions S."/>
        </authorList>
    </citation>
    <scope>NUCLEOTIDE SEQUENCE [LARGE SCALE GENOMIC DNA]</scope>
    <source>
        <strain evidence="9">Mob M</strain>
    </source>
</reference>
<dbReference type="GO" id="GO:0003723">
    <property type="term" value="F:RNA binding"/>
    <property type="evidence" value="ECO:0007669"/>
    <property type="project" value="UniProtKB-KW"/>
</dbReference>
<accession>A0A1I4UTD8</accession>
<dbReference type="CDD" id="cd22531">
    <property type="entry name" value="KH-II_NusA_arch_rpt2"/>
    <property type="match status" value="1"/>
</dbReference>
<gene>
    <name evidence="6" type="primary">nusA</name>
    <name evidence="8" type="ORF">SAMN04488696_2871</name>
</gene>
<protein>
    <recommendedName>
        <fullName evidence="6">Probable transcription termination protein NusA</fullName>
    </recommendedName>
</protein>
<dbReference type="InterPro" id="IPR010212">
    <property type="entry name" value="NusA_arc"/>
</dbReference>
<dbReference type="CDD" id="cd22530">
    <property type="entry name" value="KH-II_NusA_arch_rpt1"/>
    <property type="match status" value="1"/>
</dbReference>
<dbReference type="InterPro" id="IPR009019">
    <property type="entry name" value="KH_sf_prok-type"/>
</dbReference>
<dbReference type="PANTHER" id="PTHR22648:SF0">
    <property type="entry name" value="TRANSCRIPTION TERMINATION_ANTITERMINATION PROTEIN NUSA"/>
    <property type="match status" value="1"/>
</dbReference>